<dbReference type="PROSITE" id="PS51186">
    <property type="entry name" value="GNAT"/>
    <property type="match status" value="1"/>
</dbReference>
<dbReference type="KEGG" id="ndv:NDEV_1184"/>
<dbReference type="SUPFAM" id="SSF55729">
    <property type="entry name" value="Acyl-CoA N-acyltransferases (Nat)"/>
    <property type="match status" value="1"/>
</dbReference>
<accession>A0A128A3M8</accession>
<dbReference type="AlphaFoldDB" id="A0A128A3M8"/>
<dbReference type="InterPro" id="IPR016181">
    <property type="entry name" value="Acyl_CoA_acyltransferase"/>
</dbReference>
<evidence type="ECO:0000313" key="2">
    <source>
        <dbReference type="EMBL" id="CUR51949.1"/>
    </source>
</evidence>
<evidence type="ECO:0000259" key="1">
    <source>
        <dbReference type="PROSITE" id="PS51186"/>
    </source>
</evidence>
<reference evidence="3" key="1">
    <citation type="submission" date="2015-10" db="EMBL/GenBank/DDBJ databases">
        <authorList>
            <person name="Lehtovirta-Morley L.E."/>
            <person name="Vieille C."/>
        </authorList>
    </citation>
    <scope>NUCLEOTIDE SEQUENCE [LARGE SCALE GENOMIC DNA]</scope>
</reference>
<sequence>MMISQIESNDTGFTRLWSDAIPMPCGTLFLNPKLADDIFFNKLTSVTCIDDTMIEKSLEDFKKNHSVPYVYSLNYPEFENMLEKKGFVHHDTQYVLKKNLLPQKKPNAIKITLDNIDTWTGIFCKAYDCQAWSQTVSSILEKSISYVDYFVDESHSACVALYEASSILGLYCLGTVPDKRNRGLAASLIDFALHEVDSMHLEFLMLETYKRDNLLEFYSKLGFQEVYYKTVYTI</sequence>
<proteinExistence type="predicted"/>
<dbReference type="Proteomes" id="UP000196239">
    <property type="component" value="Chromosome 1"/>
</dbReference>
<evidence type="ECO:0000313" key="3">
    <source>
        <dbReference type="Proteomes" id="UP000196239"/>
    </source>
</evidence>
<organism evidence="2 3">
    <name type="scientific">Nitrosotalea devaniterrae</name>
    <dbReference type="NCBI Taxonomy" id="1078905"/>
    <lineage>
        <taxon>Archaea</taxon>
        <taxon>Nitrososphaerota</taxon>
        <taxon>Nitrososphaeria</taxon>
        <taxon>Nitrosotaleales</taxon>
        <taxon>Nitrosotaleaceae</taxon>
        <taxon>Nitrosotalea</taxon>
    </lineage>
</organism>
<dbReference type="GO" id="GO:0016747">
    <property type="term" value="F:acyltransferase activity, transferring groups other than amino-acyl groups"/>
    <property type="evidence" value="ECO:0007669"/>
    <property type="project" value="InterPro"/>
</dbReference>
<gene>
    <name evidence="2" type="ORF">NDEV_1184</name>
</gene>
<dbReference type="InterPro" id="IPR000182">
    <property type="entry name" value="GNAT_dom"/>
</dbReference>
<feature type="domain" description="N-acetyltransferase" evidence="1">
    <location>
        <begin position="106"/>
        <end position="234"/>
    </location>
</feature>
<name>A0A128A3M8_9ARCH</name>
<dbReference type="Pfam" id="PF00583">
    <property type="entry name" value="Acetyltransf_1"/>
    <property type="match status" value="1"/>
</dbReference>
<dbReference type="EMBL" id="LN890280">
    <property type="protein sequence ID" value="CUR51949.1"/>
    <property type="molecule type" value="Genomic_DNA"/>
</dbReference>
<dbReference type="Gene3D" id="3.40.630.30">
    <property type="match status" value="1"/>
</dbReference>
<keyword evidence="3" id="KW-1185">Reference proteome</keyword>
<protein>
    <recommendedName>
        <fullName evidence="1">N-acetyltransferase domain-containing protein</fullName>
    </recommendedName>
</protein>